<keyword evidence="4" id="KW-0805">Transcription regulation</keyword>
<dbReference type="InterPro" id="IPR046347">
    <property type="entry name" value="bZIP_sf"/>
</dbReference>
<keyword evidence="9" id="KW-0812">Transmembrane</keyword>
<organism evidence="11 12">
    <name type="scientific">Escallonia herrerae</name>
    <dbReference type="NCBI Taxonomy" id="1293975"/>
    <lineage>
        <taxon>Eukaryota</taxon>
        <taxon>Viridiplantae</taxon>
        <taxon>Streptophyta</taxon>
        <taxon>Embryophyta</taxon>
        <taxon>Tracheophyta</taxon>
        <taxon>Spermatophyta</taxon>
        <taxon>Magnoliopsida</taxon>
        <taxon>eudicotyledons</taxon>
        <taxon>Gunneridae</taxon>
        <taxon>Pentapetalae</taxon>
        <taxon>asterids</taxon>
        <taxon>campanulids</taxon>
        <taxon>Escalloniales</taxon>
        <taxon>Escalloniaceae</taxon>
        <taxon>Escallonia</taxon>
    </lineage>
</organism>
<dbReference type="PANTHER" id="PTHR47416:SF8">
    <property type="entry name" value="BASIC-LEUCINE ZIPPER TRANSCRIPTION FACTOR E-RELATED"/>
    <property type="match status" value="1"/>
</dbReference>
<dbReference type="GO" id="GO:0005634">
    <property type="term" value="C:nucleus"/>
    <property type="evidence" value="ECO:0007669"/>
    <property type="project" value="UniProtKB-SubCell"/>
</dbReference>
<evidence type="ECO:0000256" key="6">
    <source>
        <dbReference type="ARBA" id="ARBA00023163"/>
    </source>
</evidence>
<dbReference type="Gene3D" id="1.20.5.170">
    <property type="match status" value="1"/>
</dbReference>
<evidence type="ECO:0000313" key="12">
    <source>
        <dbReference type="Proteomes" id="UP001188597"/>
    </source>
</evidence>
<accession>A0AA89ATA3</accession>
<dbReference type="SUPFAM" id="SSF57959">
    <property type="entry name" value="Leucine zipper domain"/>
    <property type="match status" value="1"/>
</dbReference>
<evidence type="ECO:0000256" key="4">
    <source>
        <dbReference type="ARBA" id="ARBA00023015"/>
    </source>
</evidence>
<dbReference type="GO" id="GO:0003677">
    <property type="term" value="F:DNA binding"/>
    <property type="evidence" value="ECO:0007669"/>
    <property type="project" value="UniProtKB-KW"/>
</dbReference>
<reference evidence="11" key="1">
    <citation type="submission" date="2022-12" db="EMBL/GenBank/DDBJ databases">
        <title>Draft genome assemblies for two species of Escallonia (Escalloniales).</title>
        <authorList>
            <person name="Chanderbali A."/>
            <person name="Dervinis C."/>
            <person name="Anghel I."/>
            <person name="Soltis D."/>
            <person name="Soltis P."/>
            <person name="Zapata F."/>
        </authorList>
    </citation>
    <scope>NUCLEOTIDE SEQUENCE</scope>
    <source>
        <strain evidence="11">UCBG64.0493</strain>
        <tissue evidence="11">Leaf</tissue>
    </source>
</reference>
<feature type="domain" description="BZIP" evidence="10">
    <location>
        <begin position="148"/>
        <end position="205"/>
    </location>
</feature>
<keyword evidence="7" id="KW-0539">Nucleus</keyword>
<keyword evidence="6" id="KW-0804">Transcription</keyword>
<dbReference type="AlphaFoldDB" id="A0AA89ATA3"/>
<comment type="caution">
    <text evidence="11">The sequence shown here is derived from an EMBL/GenBank/DDBJ whole genome shotgun (WGS) entry which is preliminary data.</text>
</comment>
<evidence type="ECO:0000256" key="3">
    <source>
        <dbReference type="ARBA" id="ARBA00007163"/>
    </source>
</evidence>
<dbReference type="Proteomes" id="UP001188597">
    <property type="component" value="Unassembled WGS sequence"/>
</dbReference>
<evidence type="ECO:0000256" key="1">
    <source>
        <dbReference type="ARBA" id="ARBA00004123"/>
    </source>
</evidence>
<dbReference type="GO" id="GO:0003700">
    <property type="term" value="F:DNA-binding transcription factor activity"/>
    <property type="evidence" value="ECO:0007669"/>
    <property type="project" value="InterPro"/>
</dbReference>
<feature type="region of interest" description="Disordered" evidence="8">
    <location>
        <begin position="31"/>
        <end position="62"/>
    </location>
</feature>
<comment type="subcellular location">
    <subcellularLocation>
        <location evidence="2">Endoplasmic reticulum membrane</location>
        <topology evidence="2">Single-pass membrane protein</topology>
    </subcellularLocation>
    <subcellularLocation>
        <location evidence="1">Nucleus</location>
    </subcellularLocation>
</comment>
<dbReference type="PROSITE" id="PS00036">
    <property type="entry name" value="BZIP_BASIC"/>
    <property type="match status" value="1"/>
</dbReference>
<evidence type="ECO:0000256" key="8">
    <source>
        <dbReference type="SAM" id="MobiDB-lite"/>
    </source>
</evidence>
<feature type="region of interest" description="Disordered" evidence="8">
    <location>
        <begin position="101"/>
        <end position="166"/>
    </location>
</feature>
<gene>
    <name evidence="11" type="ORF">RJ639_008918</name>
</gene>
<evidence type="ECO:0000313" key="11">
    <source>
        <dbReference type="EMBL" id="KAK3014325.1"/>
    </source>
</evidence>
<keyword evidence="9" id="KW-1133">Transmembrane helix</keyword>
<name>A0AA89ATA3_9ASTE</name>
<sequence>MDDCLYRDDDVMDQIDWDQLFTADPTFFDFEPEPEPALFSDASPDLPAGEFSNPSPDSASLSVDQIEQLLMKDDETEGGVMDPQLSGDFLLDVLLDSPVESGGSGEVLDVSDGKSSHPSPSQEAAEEGNDVIERKESDNVDGDIEDPASKKRKRQLRNRDAAVRSRERKKSYVKDLEMKSRYFEGECKRLGMMLQCFLAENHSLRLSLQNSKAFDASMTKQESAVLLLESLLLGSLLWFLGIVCLLILPRPLWSTLEAISRESVDNKNQGLAPRKAGSKIFGLKVYQSVMMGKRCKASRPRMKSSECSRGFGGSCETSLFVLGLSIF</sequence>
<feature type="compositionally biased region" description="Polar residues" evidence="8">
    <location>
        <begin position="52"/>
        <end position="62"/>
    </location>
</feature>
<evidence type="ECO:0000256" key="7">
    <source>
        <dbReference type="ARBA" id="ARBA00023242"/>
    </source>
</evidence>
<dbReference type="PROSITE" id="PS50217">
    <property type="entry name" value="BZIP"/>
    <property type="match status" value="1"/>
</dbReference>
<keyword evidence="12" id="KW-1185">Reference proteome</keyword>
<dbReference type="GO" id="GO:0005789">
    <property type="term" value="C:endoplasmic reticulum membrane"/>
    <property type="evidence" value="ECO:0007669"/>
    <property type="project" value="UniProtKB-SubCell"/>
</dbReference>
<protein>
    <recommendedName>
        <fullName evidence="10">BZIP domain-containing protein</fullName>
    </recommendedName>
</protein>
<evidence type="ECO:0000256" key="2">
    <source>
        <dbReference type="ARBA" id="ARBA00004389"/>
    </source>
</evidence>
<evidence type="ECO:0000259" key="10">
    <source>
        <dbReference type="PROSITE" id="PS50217"/>
    </source>
</evidence>
<dbReference type="CDD" id="cd14704">
    <property type="entry name" value="bZIP_HY5-like"/>
    <property type="match status" value="1"/>
</dbReference>
<feature type="compositionally biased region" description="Basic and acidic residues" evidence="8">
    <location>
        <begin position="157"/>
        <end position="166"/>
    </location>
</feature>
<proteinExistence type="inferred from homology"/>
<dbReference type="PANTHER" id="PTHR47416">
    <property type="entry name" value="BASIC-LEUCINE ZIPPER TRANSCRIPTION FACTOR F-RELATED"/>
    <property type="match status" value="1"/>
</dbReference>
<keyword evidence="9" id="KW-0472">Membrane</keyword>
<comment type="similarity">
    <text evidence="3">Belongs to the bZIP family.</text>
</comment>
<dbReference type="InterPro" id="IPR004827">
    <property type="entry name" value="bZIP"/>
</dbReference>
<dbReference type="SMART" id="SM00338">
    <property type="entry name" value="BRLZ"/>
    <property type="match status" value="1"/>
</dbReference>
<evidence type="ECO:0000256" key="9">
    <source>
        <dbReference type="SAM" id="Phobius"/>
    </source>
</evidence>
<evidence type="ECO:0000256" key="5">
    <source>
        <dbReference type="ARBA" id="ARBA00023125"/>
    </source>
</evidence>
<dbReference type="Pfam" id="PF00170">
    <property type="entry name" value="bZIP_1"/>
    <property type="match status" value="1"/>
</dbReference>
<dbReference type="EMBL" id="JAVXUP010001229">
    <property type="protein sequence ID" value="KAK3014325.1"/>
    <property type="molecule type" value="Genomic_DNA"/>
</dbReference>
<keyword evidence="5" id="KW-0238">DNA-binding</keyword>
<feature type="transmembrane region" description="Helical" evidence="9">
    <location>
        <begin position="224"/>
        <end position="248"/>
    </location>
</feature>